<dbReference type="Pfam" id="PF13041">
    <property type="entry name" value="PPR_2"/>
    <property type="match status" value="2"/>
</dbReference>
<dbReference type="STRING" id="1157962.A0A250XET7"/>
<comment type="caution">
    <text evidence="6">The sequence shown here is derived from an EMBL/GenBank/DDBJ whole genome shotgun (WGS) entry which is preliminary data.</text>
</comment>
<feature type="repeat" description="PPR" evidence="3">
    <location>
        <begin position="170"/>
        <end position="206"/>
    </location>
</feature>
<comment type="similarity">
    <text evidence="1">Belongs to the PPR family. P subfamily.</text>
</comment>
<keyword evidence="7" id="KW-1185">Reference proteome</keyword>
<feature type="compositionally biased region" description="Polar residues" evidence="4">
    <location>
        <begin position="1"/>
        <end position="23"/>
    </location>
</feature>
<feature type="repeat" description="PPR" evidence="3">
    <location>
        <begin position="383"/>
        <end position="417"/>
    </location>
</feature>
<evidence type="ECO:0000256" key="1">
    <source>
        <dbReference type="ARBA" id="ARBA00007626"/>
    </source>
</evidence>
<dbReference type="SUPFAM" id="SSF47954">
    <property type="entry name" value="Cyclin-like"/>
    <property type="match status" value="1"/>
</dbReference>
<reference evidence="6 7" key="1">
    <citation type="submission" date="2017-08" db="EMBL/GenBank/DDBJ databases">
        <title>Acidophilic green algal genome provides insights into adaptation to an acidic environment.</title>
        <authorList>
            <person name="Hirooka S."/>
            <person name="Hirose Y."/>
            <person name="Kanesaki Y."/>
            <person name="Higuchi S."/>
            <person name="Fujiwara T."/>
            <person name="Onuma R."/>
            <person name="Era A."/>
            <person name="Ohbayashi R."/>
            <person name="Uzuka A."/>
            <person name="Nozaki H."/>
            <person name="Yoshikawa H."/>
            <person name="Miyagishima S.Y."/>
        </authorList>
    </citation>
    <scope>NUCLEOTIDE SEQUENCE [LARGE SCALE GENOMIC DNA]</scope>
    <source>
        <strain evidence="6 7">NIES-2499</strain>
    </source>
</reference>
<sequence length="1337" mass="143547">MSSEYAGTAGAQESAQLPNTESEGSVEALAPDDHNAERSSSGGRNHTPQSARGRGSSDPGWKRGRSSARGWLLSRTGSGLGNRGWRGGSRSRAGTQESSEMSNSVDGFLREYTEAIRNGMGIHDAAEPLMSHLDSRGVVALFKQMANTGLEIEAWELFGWMRQNMPASCDTFLYTAMISLCAANNADGVELARQLCREMLERGIERNVHTYSALMNVLIKAGRLQDALNVYCIDMQKSNVQPNLVTYNTLIDCYGKTGQWGEALQVLEEMRNQGIRPVTRTFNTLMIACNTNNQWQACLQIHNKMLQAGVEANTTTFNALISAYSKGGRIDQVFEVFEEMVSCGCERTVITYSSLISACEKAGRWELALQMFARMYQEGCRPNTITFNSLISACAQGSQWQRAVELFEKMQREGCHPDVVTYTGLISACERGGQWKRAIKFYDRMRQVGCRPDHIVYTTLVEGLWSVGLPLAQQQAVKLYRTACAEGFLKPLPVVPTMHSISAAATAVAVNSGRAELEGHQSLPLRQQGEAPAFTRSSLGTADEESGSVGVMQSDEARTSFETMVESSGRGSGRSSDNRSSFGVGGIYQSAHVPLLSRQFSGLSSSPSLYALSVDASATNPVQLQRLSSGTLSNTSSSMTGPSNSRPHKLSVIVDLQNDEEQGVGGGIVGVDEQRQVEVRGGGVLEVTLPGQLDSGLSVVAMLCWLCDLQDSWIDLLLLQGVPPSLHPGSSTTGVPAEVSGIQVLLNVARYMNATTTGGHLAFKQLASLVPAGSTNAPTSAVHAWLSYHGAPFRQLIASGAGQQQQQQVAAGTPGGASPPGSPVPQMLSSHTGTAGLRPLQASGQLLYHWLMTDEIIGILSSFEVSVPTAAAYSGHVSGPMPASSSSRLAPVSGPVQVGGPGGSSKPPHHPSSKSMLRHENSISRIPSTNVAAAAAAAAVTAAAAAGSVGHLYPPPPPSPPSPTRIMSLPMAQRRSSRGRLPLPAGLLGSTGSSRFYIMEQDQQQQAEAHARDEVLEDSCRSIFYLVVMFEQTHRLDMAAMGPLYIAVRMKELLPAVMKAGYALGLPEQIPHDSLLLLDRAMSTPLTFSDRDLPLAIHAALFICTRQASMDLLPLRKRPKDFRFAAITGCPLTELYRMEAVLRASLAQDTAAISSLHSLLLYMSRLEQWDPQNPQQLLLQQQGLPAPALPSGPGAVAGMQQVAPASGAGLPLFRSQYAAEGASWPPPLNSLGSLRISPLPPLMSYWNTGLADPMLLFREVVFEPEFMNYRPSVVAAAVLYASRTACGLVPSWPSCLLLLTGYDETNNPEFLAASSAAMRIMRQAQVYPKRVDQPVVN</sequence>
<gene>
    <name evidence="6" type="ORF">CEUSTIGMA_g9032.t1</name>
</gene>
<dbReference type="OrthoDB" id="42736at2759"/>
<feature type="region of interest" description="Disordered" evidence="4">
    <location>
        <begin position="804"/>
        <end position="833"/>
    </location>
</feature>
<evidence type="ECO:0000313" key="7">
    <source>
        <dbReference type="Proteomes" id="UP000232323"/>
    </source>
</evidence>
<organism evidence="6 7">
    <name type="scientific">Chlamydomonas eustigma</name>
    <dbReference type="NCBI Taxonomy" id="1157962"/>
    <lineage>
        <taxon>Eukaryota</taxon>
        <taxon>Viridiplantae</taxon>
        <taxon>Chlorophyta</taxon>
        <taxon>core chlorophytes</taxon>
        <taxon>Chlorophyceae</taxon>
        <taxon>CS clade</taxon>
        <taxon>Chlamydomonadales</taxon>
        <taxon>Chlamydomonadaceae</taxon>
        <taxon>Chlamydomonas</taxon>
    </lineage>
</organism>
<dbReference type="InterPro" id="IPR036915">
    <property type="entry name" value="Cyclin-like_sf"/>
</dbReference>
<feature type="compositionally biased region" description="Low complexity" evidence="4">
    <location>
        <begin position="627"/>
        <end position="641"/>
    </location>
</feature>
<dbReference type="EMBL" id="BEGY01000067">
    <property type="protein sequence ID" value="GAX81604.1"/>
    <property type="molecule type" value="Genomic_DNA"/>
</dbReference>
<dbReference type="PANTHER" id="PTHR47447:SF17">
    <property type="entry name" value="OS12G0638900 PROTEIN"/>
    <property type="match status" value="1"/>
</dbReference>
<dbReference type="SUPFAM" id="SSF48452">
    <property type="entry name" value="TPR-like"/>
    <property type="match status" value="1"/>
</dbReference>
<feature type="repeat" description="PPR" evidence="3">
    <location>
        <begin position="418"/>
        <end position="452"/>
    </location>
</feature>
<feature type="compositionally biased region" description="Polar residues" evidence="4">
    <location>
        <begin position="38"/>
        <end position="50"/>
    </location>
</feature>
<protein>
    <recommendedName>
        <fullName evidence="5">Cyclin C-terminal domain-containing protein</fullName>
    </recommendedName>
</protein>
<feature type="repeat" description="PPR" evidence="3">
    <location>
        <begin position="243"/>
        <end position="277"/>
    </location>
</feature>
<dbReference type="PANTHER" id="PTHR47447">
    <property type="entry name" value="OS03G0856100 PROTEIN"/>
    <property type="match status" value="1"/>
</dbReference>
<feature type="region of interest" description="Disordered" evidence="4">
    <location>
        <begin position="538"/>
        <end position="579"/>
    </location>
</feature>
<dbReference type="NCBIfam" id="TIGR00756">
    <property type="entry name" value="PPR"/>
    <property type="match status" value="7"/>
</dbReference>
<evidence type="ECO:0000259" key="5">
    <source>
        <dbReference type="Pfam" id="PF02984"/>
    </source>
</evidence>
<dbReference type="Proteomes" id="UP000232323">
    <property type="component" value="Unassembled WGS sequence"/>
</dbReference>
<evidence type="ECO:0000256" key="2">
    <source>
        <dbReference type="ARBA" id="ARBA00022737"/>
    </source>
</evidence>
<name>A0A250XET7_9CHLO</name>
<feature type="repeat" description="PPR" evidence="3">
    <location>
        <begin position="207"/>
        <end position="242"/>
    </location>
</feature>
<feature type="compositionally biased region" description="Gly residues" evidence="4">
    <location>
        <begin position="78"/>
        <end position="87"/>
    </location>
</feature>
<accession>A0A250XET7</accession>
<keyword evidence="2" id="KW-0677">Repeat</keyword>
<dbReference type="InterPro" id="IPR011990">
    <property type="entry name" value="TPR-like_helical_dom_sf"/>
</dbReference>
<dbReference type="PROSITE" id="PS51375">
    <property type="entry name" value="PPR"/>
    <property type="match status" value="7"/>
</dbReference>
<dbReference type="Pfam" id="PF13812">
    <property type="entry name" value="PPR_3"/>
    <property type="match status" value="2"/>
</dbReference>
<feature type="region of interest" description="Disordered" evidence="4">
    <location>
        <begin position="1"/>
        <end position="103"/>
    </location>
</feature>
<evidence type="ECO:0000313" key="6">
    <source>
        <dbReference type="EMBL" id="GAX81604.1"/>
    </source>
</evidence>
<dbReference type="CDD" id="cd20529">
    <property type="entry name" value="CYCLIN_CCNJ-like_rpt2"/>
    <property type="match status" value="1"/>
</dbReference>
<feature type="repeat" description="PPR" evidence="3">
    <location>
        <begin position="313"/>
        <end position="347"/>
    </location>
</feature>
<feature type="domain" description="Cyclin C-terminal" evidence="5">
    <location>
        <begin position="1263"/>
        <end position="1305"/>
    </location>
</feature>
<dbReference type="Gene3D" id="1.10.472.10">
    <property type="entry name" value="Cyclin-like"/>
    <property type="match status" value="1"/>
</dbReference>
<feature type="region of interest" description="Disordered" evidence="4">
    <location>
        <begin position="875"/>
        <end position="919"/>
    </location>
</feature>
<evidence type="ECO:0000256" key="3">
    <source>
        <dbReference type="PROSITE-ProRule" id="PRU00708"/>
    </source>
</evidence>
<evidence type="ECO:0000256" key="4">
    <source>
        <dbReference type="SAM" id="MobiDB-lite"/>
    </source>
</evidence>
<dbReference type="InterPro" id="IPR002885">
    <property type="entry name" value="PPR_rpt"/>
</dbReference>
<feature type="region of interest" description="Disordered" evidence="4">
    <location>
        <begin position="627"/>
        <end position="647"/>
    </location>
</feature>
<dbReference type="CDD" id="cd00043">
    <property type="entry name" value="CYCLIN_SF"/>
    <property type="match status" value="1"/>
</dbReference>
<dbReference type="Pfam" id="PF02984">
    <property type="entry name" value="Cyclin_C"/>
    <property type="match status" value="1"/>
</dbReference>
<feature type="repeat" description="PPR" evidence="3">
    <location>
        <begin position="348"/>
        <end position="382"/>
    </location>
</feature>
<dbReference type="InterPro" id="IPR004367">
    <property type="entry name" value="Cyclin_C-dom"/>
</dbReference>
<dbReference type="Gene3D" id="1.25.40.10">
    <property type="entry name" value="Tetratricopeptide repeat domain"/>
    <property type="match status" value="3"/>
</dbReference>
<feature type="compositionally biased region" description="Low complexity" evidence="4">
    <location>
        <begin position="567"/>
        <end position="579"/>
    </location>
</feature>
<proteinExistence type="inferred from homology"/>